<dbReference type="GO" id="GO:0090433">
    <property type="term" value="F:palmitoyl-CoA ligase activity"/>
    <property type="evidence" value="ECO:0007669"/>
    <property type="project" value="TreeGrafter"/>
</dbReference>
<evidence type="ECO:0000256" key="2">
    <source>
        <dbReference type="ARBA" id="ARBA00022598"/>
    </source>
</evidence>
<evidence type="ECO:0000259" key="8">
    <source>
        <dbReference type="Pfam" id="PF00501"/>
    </source>
</evidence>
<dbReference type="GO" id="GO:0005783">
    <property type="term" value="C:endoplasmic reticulum"/>
    <property type="evidence" value="ECO:0007669"/>
    <property type="project" value="TreeGrafter"/>
</dbReference>
<keyword evidence="4" id="KW-0276">Fatty acid metabolism</keyword>
<comment type="similarity">
    <text evidence="1">Belongs to the ATP-dependent AMP-binding enzyme family.</text>
</comment>
<dbReference type="Gene3D" id="3.40.50.12780">
    <property type="entry name" value="N-terminal domain of ligase-like"/>
    <property type="match status" value="1"/>
</dbReference>
<keyword evidence="4" id="KW-0443">Lipid metabolism</keyword>
<dbReference type="PANTHER" id="PTHR43272">
    <property type="entry name" value="LONG-CHAIN-FATTY-ACID--COA LIGASE"/>
    <property type="match status" value="1"/>
</dbReference>
<dbReference type="EMBL" id="JAIFRP010000011">
    <property type="protein sequence ID" value="KAK2586626.1"/>
    <property type="molecule type" value="Genomic_DNA"/>
</dbReference>
<dbReference type="GO" id="GO:0030182">
    <property type="term" value="P:neuron differentiation"/>
    <property type="evidence" value="ECO:0007669"/>
    <property type="project" value="TreeGrafter"/>
</dbReference>
<evidence type="ECO:0000256" key="6">
    <source>
        <dbReference type="ARBA" id="ARBA00024484"/>
    </source>
</evidence>
<gene>
    <name evidence="9" type="ORF">KPH14_011673</name>
</gene>
<comment type="catalytic activity">
    <reaction evidence="6">
        <text>a long-chain fatty acid + ATP + CoA = a long-chain fatty acyl-CoA + AMP + diphosphate</text>
        <dbReference type="Rhea" id="RHEA:15421"/>
        <dbReference type="ChEBI" id="CHEBI:30616"/>
        <dbReference type="ChEBI" id="CHEBI:33019"/>
        <dbReference type="ChEBI" id="CHEBI:57287"/>
        <dbReference type="ChEBI" id="CHEBI:57560"/>
        <dbReference type="ChEBI" id="CHEBI:83139"/>
        <dbReference type="ChEBI" id="CHEBI:456215"/>
        <dbReference type="EC" id="6.2.1.3"/>
    </reaction>
    <physiologicalReaction direction="left-to-right" evidence="6">
        <dbReference type="Rhea" id="RHEA:15422"/>
    </physiologicalReaction>
</comment>
<evidence type="ECO:0000256" key="7">
    <source>
        <dbReference type="ARBA" id="ARBA00026121"/>
    </source>
</evidence>
<evidence type="ECO:0000313" key="10">
    <source>
        <dbReference type="Proteomes" id="UP001258017"/>
    </source>
</evidence>
<dbReference type="PANTHER" id="PTHR43272:SF83">
    <property type="entry name" value="ACYL-COA SYNTHETASE LONG-CHAIN, ISOFORM J"/>
    <property type="match status" value="1"/>
</dbReference>
<sequence length="259" mass="29118">MGRQAIFNFAYEYKLKWTKRGYDTPLFDKYIFGAAKQVLGGRVRLILSGGAPLSPDTHTQVKLCLCVTVTQGYGLTETCSCATVMDREDFFQENGRQWFRTGDIGEVHPDGCIKIIDRKKDLVKLQLGEYVSLGKVEAELKTCPVVENICVYGDPNKAYTVALVVPNHYILEEIAANSGITGKSFEELCNNSLVEKAVLQELVEQAKKCQLQRFEIPGAVKLCSEQWSPDMGLVTAAFKLKRKAVQDRYQHEINRMYAS</sequence>
<dbReference type="GO" id="GO:0005524">
    <property type="term" value="F:ATP binding"/>
    <property type="evidence" value="ECO:0007669"/>
    <property type="project" value="UniProtKB-KW"/>
</dbReference>
<evidence type="ECO:0000313" key="9">
    <source>
        <dbReference type="EMBL" id="KAK2586626.1"/>
    </source>
</evidence>
<reference evidence="9" key="2">
    <citation type="journal article" date="2023" name="Commun. Biol.">
        <title>Intrasexual cuticular hydrocarbon dimorphism in a wasp sheds light on hydrocarbon biosynthesis genes in Hymenoptera.</title>
        <authorList>
            <person name="Moris V.C."/>
            <person name="Podsiadlowski L."/>
            <person name="Martin S."/>
            <person name="Oeyen J.P."/>
            <person name="Donath A."/>
            <person name="Petersen M."/>
            <person name="Wilbrandt J."/>
            <person name="Misof B."/>
            <person name="Liedtke D."/>
            <person name="Thamm M."/>
            <person name="Scheiner R."/>
            <person name="Schmitt T."/>
            <person name="Niehuis O."/>
        </authorList>
    </citation>
    <scope>NUCLEOTIDE SEQUENCE</scope>
    <source>
        <strain evidence="9">GBR_01_08_01A</strain>
    </source>
</reference>
<dbReference type="Pfam" id="PF00501">
    <property type="entry name" value="AMP-binding"/>
    <property type="match status" value="1"/>
</dbReference>
<evidence type="ECO:0000256" key="4">
    <source>
        <dbReference type="ARBA" id="ARBA00022832"/>
    </source>
</evidence>
<organism evidence="9 10">
    <name type="scientific">Odynerus spinipes</name>
    <dbReference type="NCBI Taxonomy" id="1348599"/>
    <lineage>
        <taxon>Eukaryota</taxon>
        <taxon>Metazoa</taxon>
        <taxon>Ecdysozoa</taxon>
        <taxon>Arthropoda</taxon>
        <taxon>Hexapoda</taxon>
        <taxon>Insecta</taxon>
        <taxon>Pterygota</taxon>
        <taxon>Neoptera</taxon>
        <taxon>Endopterygota</taxon>
        <taxon>Hymenoptera</taxon>
        <taxon>Apocrita</taxon>
        <taxon>Aculeata</taxon>
        <taxon>Vespoidea</taxon>
        <taxon>Vespidae</taxon>
        <taxon>Eumeninae</taxon>
        <taxon>Odynerus</taxon>
    </lineage>
</organism>
<comment type="caution">
    <text evidence="9">The sequence shown here is derived from an EMBL/GenBank/DDBJ whole genome shotgun (WGS) entry which is preliminary data.</text>
</comment>
<dbReference type="EC" id="6.2.1.3" evidence="7"/>
<evidence type="ECO:0000256" key="5">
    <source>
        <dbReference type="ARBA" id="ARBA00022840"/>
    </source>
</evidence>
<feature type="domain" description="AMP-dependent synthetase/ligase" evidence="8">
    <location>
        <begin position="36"/>
        <end position="123"/>
    </location>
</feature>
<keyword evidence="2" id="KW-0436">Ligase</keyword>
<proteinExistence type="inferred from homology"/>
<name>A0AAD9RWN2_9HYME</name>
<keyword evidence="10" id="KW-1185">Reference proteome</keyword>
<evidence type="ECO:0000256" key="1">
    <source>
        <dbReference type="ARBA" id="ARBA00006432"/>
    </source>
</evidence>
<keyword evidence="3" id="KW-0547">Nucleotide-binding</keyword>
<dbReference type="GO" id="GO:0035336">
    <property type="term" value="P:long-chain fatty-acyl-CoA metabolic process"/>
    <property type="evidence" value="ECO:0007669"/>
    <property type="project" value="TreeGrafter"/>
</dbReference>
<dbReference type="Gene3D" id="3.30.300.30">
    <property type="match status" value="1"/>
</dbReference>
<dbReference type="Gene3D" id="3.40.50.980">
    <property type="match status" value="1"/>
</dbReference>
<dbReference type="SUPFAM" id="SSF56801">
    <property type="entry name" value="Acetyl-CoA synthetase-like"/>
    <property type="match status" value="1"/>
</dbReference>
<dbReference type="GO" id="GO:0005811">
    <property type="term" value="C:lipid droplet"/>
    <property type="evidence" value="ECO:0007669"/>
    <property type="project" value="TreeGrafter"/>
</dbReference>
<reference evidence="9" key="1">
    <citation type="submission" date="2021-08" db="EMBL/GenBank/DDBJ databases">
        <authorList>
            <person name="Misof B."/>
            <person name="Oliver O."/>
            <person name="Podsiadlowski L."/>
            <person name="Donath A."/>
            <person name="Peters R."/>
            <person name="Mayer C."/>
            <person name="Rust J."/>
            <person name="Gunkel S."/>
            <person name="Lesny P."/>
            <person name="Martin S."/>
            <person name="Oeyen J.P."/>
            <person name="Petersen M."/>
            <person name="Panagiotis P."/>
            <person name="Wilbrandt J."/>
            <person name="Tanja T."/>
        </authorList>
    </citation>
    <scope>NUCLEOTIDE SEQUENCE</scope>
    <source>
        <strain evidence="9">GBR_01_08_01A</strain>
        <tissue evidence="9">Thorax + abdomen</tissue>
    </source>
</reference>
<dbReference type="AlphaFoldDB" id="A0AAD9RWN2"/>
<accession>A0AAD9RWN2</accession>
<dbReference type="Proteomes" id="UP001258017">
    <property type="component" value="Unassembled WGS sequence"/>
</dbReference>
<dbReference type="GO" id="GO:0005886">
    <property type="term" value="C:plasma membrane"/>
    <property type="evidence" value="ECO:0007669"/>
    <property type="project" value="TreeGrafter"/>
</dbReference>
<keyword evidence="5" id="KW-0067">ATP-binding</keyword>
<evidence type="ECO:0000256" key="3">
    <source>
        <dbReference type="ARBA" id="ARBA00022741"/>
    </source>
</evidence>
<dbReference type="InterPro" id="IPR045851">
    <property type="entry name" value="AMP-bd_C_sf"/>
</dbReference>
<protein>
    <recommendedName>
        <fullName evidence="7">long-chain-fatty-acid--CoA ligase</fullName>
        <ecNumber evidence="7">6.2.1.3</ecNumber>
    </recommendedName>
</protein>
<dbReference type="InterPro" id="IPR042099">
    <property type="entry name" value="ANL_N_sf"/>
</dbReference>
<dbReference type="InterPro" id="IPR000873">
    <property type="entry name" value="AMP-dep_synth/lig_dom"/>
</dbReference>